<dbReference type="Proteomes" id="UP000610862">
    <property type="component" value="Unassembled WGS sequence"/>
</dbReference>
<dbReference type="AlphaFoldDB" id="A0A926IAK4"/>
<comment type="caution">
    <text evidence="2">The sequence shown here is derived from an EMBL/GenBank/DDBJ whole genome shotgun (WGS) entry which is preliminary data.</text>
</comment>
<dbReference type="PROSITE" id="PS50075">
    <property type="entry name" value="CARRIER"/>
    <property type="match status" value="1"/>
</dbReference>
<accession>A0A926IAK4</accession>
<dbReference type="EMBL" id="JACRTA010000004">
    <property type="protein sequence ID" value="MBC8569205.1"/>
    <property type="molecule type" value="Genomic_DNA"/>
</dbReference>
<evidence type="ECO:0000313" key="2">
    <source>
        <dbReference type="EMBL" id="MBC8569205.1"/>
    </source>
</evidence>
<dbReference type="InterPro" id="IPR036736">
    <property type="entry name" value="ACP-like_sf"/>
</dbReference>
<protein>
    <submittedName>
        <fullName evidence="2">Acyl carrier protein</fullName>
    </submittedName>
</protein>
<evidence type="ECO:0000313" key="3">
    <source>
        <dbReference type="Proteomes" id="UP000610862"/>
    </source>
</evidence>
<keyword evidence="3" id="KW-1185">Reference proteome</keyword>
<dbReference type="RefSeq" id="WP_177268324.1">
    <property type="nucleotide sequence ID" value="NZ_JACRTA010000004.1"/>
</dbReference>
<reference evidence="2" key="1">
    <citation type="submission" date="2020-08" db="EMBL/GenBank/DDBJ databases">
        <title>Genome public.</title>
        <authorList>
            <person name="Liu C."/>
            <person name="Sun Q."/>
        </authorList>
    </citation>
    <scope>NUCLEOTIDE SEQUENCE</scope>
    <source>
        <strain evidence="2">NSJ-24</strain>
    </source>
</reference>
<organism evidence="2 3">
    <name type="scientific">Lentihominibacter hominis</name>
    <dbReference type="NCBI Taxonomy" id="2763645"/>
    <lineage>
        <taxon>Bacteria</taxon>
        <taxon>Bacillati</taxon>
        <taxon>Bacillota</taxon>
        <taxon>Clostridia</taxon>
        <taxon>Peptostreptococcales</taxon>
        <taxon>Anaerovoracaceae</taxon>
        <taxon>Lentihominibacter</taxon>
    </lineage>
</organism>
<dbReference type="Gene3D" id="1.10.1200.10">
    <property type="entry name" value="ACP-like"/>
    <property type="match status" value="1"/>
</dbReference>
<name>A0A926IAK4_9FIRM</name>
<dbReference type="InterPro" id="IPR009081">
    <property type="entry name" value="PP-bd_ACP"/>
</dbReference>
<evidence type="ECO:0000259" key="1">
    <source>
        <dbReference type="PROSITE" id="PS50075"/>
    </source>
</evidence>
<dbReference type="SUPFAM" id="SSF47336">
    <property type="entry name" value="ACP-like"/>
    <property type="match status" value="1"/>
</dbReference>
<proteinExistence type="predicted"/>
<gene>
    <name evidence="2" type="ORF">H8692_10590</name>
</gene>
<sequence length="77" mass="8922">MKELLKILHEIKPDVNFEGRTDLFSSGDLDSMNIIMLVSEINDEFDVDIKVPDIIPENFNSTENIMKLIKKLQDEEI</sequence>
<feature type="domain" description="Carrier" evidence="1">
    <location>
        <begin position="1"/>
        <end position="73"/>
    </location>
</feature>
<dbReference type="Pfam" id="PF00550">
    <property type="entry name" value="PP-binding"/>
    <property type="match status" value="1"/>
</dbReference>